<proteinExistence type="predicted"/>
<protein>
    <submittedName>
        <fullName evidence="1">Uncharacterized protein</fullName>
    </submittedName>
</protein>
<dbReference type="Gramene" id="OE9A016317T1">
    <property type="protein sequence ID" value="OE9A016317C1"/>
    <property type="gene ID" value="OE9A016317"/>
</dbReference>
<dbReference type="EMBL" id="CACTIH010003671">
    <property type="protein sequence ID" value="CAA2981443.1"/>
    <property type="molecule type" value="Genomic_DNA"/>
</dbReference>
<evidence type="ECO:0000313" key="2">
    <source>
        <dbReference type="Proteomes" id="UP000594638"/>
    </source>
</evidence>
<sequence length="160" mass="17416">MWAEAPLSIIQGPGVIWGDDREISEKAECATMLGSNISINCRCGSQGLPRFIGVPMERVANDFKAGGFLMSIFPTLCAFSTVARTESVIDLFVVPGLSAGVKKYGDVRLLINCEDVNDVKSEMVVVGFEGQRNQRRPQEGGCSDTIIKSIHTGENLIYAW</sequence>
<reference evidence="1 2" key="1">
    <citation type="submission" date="2019-12" db="EMBL/GenBank/DDBJ databases">
        <authorList>
            <person name="Alioto T."/>
            <person name="Alioto T."/>
            <person name="Gomez Garrido J."/>
        </authorList>
    </citation>
    <scope>NUCLEOTIDE SEQUENCE [LARGE SCALE GENOMIC DNA]</scope>
</reference>
<gene>
    <name evidence="1" type="ORF">OLEA9_A016317</name>
</gene>
<organism evidence="1 2">
    <name type="scientific">Olea europaea subsp. europaea</name>
    <dbReference type="NCBI Taxonomy" id="158383"/>
    <lineage>
        <taxon>Eukaryota</taxon>
        <taxon>Viridiplantae</taxon>
        <taxon>Streptophyta</taxon>
        <taxon>Embryophyta</taxon>
        <taxon>Tracheophyta</taxon>
        <taxon>Spermatophyta</taxon>
        <taxon>Magnoliopsida</taxon>
        <taxon>eudicotyledons</taxon>
        <taxon>Gunneridae</taxon>
        <taxon>Pentapetalae</taxon>
        <taxon>asterids</taxon>
        <taxon>lamiids</taxon>
        <taxon>Lamiales</taxon>
        <taxon>Oleaceae</taxon>
        <taxon>Oleeae</taxon>
        <taxon>Olea</taxon>
    </lineage>
</organism>
<keyword evidence="2" id="KW-1185">Reference proteome</keyword>
<dbReference type="AlphaFoldDB" id="A0A8S0RQ51"/>
<dbReference type="Proteomes" id="UP000594638">
    <property type="component" value="Unassembled WGS sequence"/>
</dbReference>
<comment type="caution">
    <text evidence="1">The sequence shown here is derived from an EMBL/GenBank/DDBJ whole genome shotgun (WGS) entry which is preliminary data.</text>
</comment>
<evidence type="ECO:0000313" key="1">
    <source>
        <dbReference type="EMBL" id="CAA2981443.1"/>
    </source>
</evidence>
<name>A0A8S0RQ51_OLEEU</name>
<accession>A0A8S0RQ51</accession>